<evidence type="ECO:0000256" key="1">
    <source>
        <dbReference type="ARBA" id="ARBA00004442"/>
    </source>
</evidence>
<dbReference type="PRINTS" id="PR01021">
    <property type="entry name" value="OMPADOMAIN"/>
</dbReference>
<dbReference type="InterPro" id="IPR050330">
    <property type="entry name" value="Bact_OuterMem_StrucFunc"/>
</dbReference>
<dbReference type="Gene3D" id="3.30.1330.60">
    <property type="entry name" value="OmpA-like domain"/>
    <property type="match status" value="1"/>
</dbReference>
<dbReference type="EMBL" id="CP116967">
    <property type="protein sequence ID" value="WNM57023.1"/>
    <property type="molecule type" value="Genomic_DNA"/>
</dbReference>
<proteinExistence type="predicted"/>
<reference evidence="7 8" key="1">
    <citation type="submission" date="2023-01" db="EMBL/GenBank/DDBJ databases">
        <title>Cultivation and genomic characterization of new, ubiquitous marine nitrite-oxidizing bacteria from the Nitrospirales.</title>
        <authorList>
            <person name="Mueller A.J."/>
            <person name="Daebeler A."/>
            <person name="Herbold C.W."/>
            <person name="Kirkegaard R.H."/>
            <person name="Daims H."/>
        </authorList>
    </citation>
    <scope>NUCLEOTIDE SEQUENCE [LARGE SCALE GENOMIC DNA]</scope>
    <source>
        <strain evidence="7 8">VA</strain>
    </source>
</reference>
<dbReference type="RefSeq" id="WP_312641036.1">
    <property type="nucleotide sequence ID" value="NZ_CP116967.1"/>
</dbReference>
<keyword evidence="3" id="KW-0998">Cell outer membrane</keyword>
<dbReference type="GO" id="GO:0009279">
    <property type="term" value="C:cell outer membrane"/>
    <property type="evidence" value="ECO:0007669"/>
    <property type="project" value="UniProtKB-SubCell"/>
</dbReference>
<dbReference type="PANTHER" id="PTHR30329">
    <property type="entry name" value="STATOR ELEMENT OF FLAGELLAR MOTOR COMPLEX"/>
    <property type="match status" value="1"/>
</dbReference>
<name>A0AA96G8B7_9BACT</name>
<evidence type="ECO:0000313" key="7">
    <source>
        <dbReference type="EMBL" id="WNM57023.1"/>
    </source>
</evidence>
<dbReference type="AlphaFoldDB" id="A0AA96G8B7"/>
<dbReference type="PROSITE" id="PS51123">
    <property type="entry name" value="OMPA_2"/>
    <property type="match status" value="1"/>
</dbReference>
<dbReference type="PANTHER" id="PTHR30329:SF21">
    <property type="entry name" value="LIPOPROTEIN YIAD-RELATED"/>
    <property type="match status" value="1"/>
</dbReference>
<feature type="domain" description="OmpA-like" evidence="6">
    <location>
        <begin position="69"/>
        <end position="184"/>
    </location>
</feature>
<accession>A0AA96G8B7</accession>
<keyword evidence="8" id="KW-1185">Reference proteome</keyword>
<sequence>MFVRFLGILMMCATWGCESLSMTHQSADVLTPGPPPATLTSLSPRETEDSSSLAQRMSIPQGPKTGITQEKSQVDPFPTVYFPFDSWEISSDVQDRLDATASWMNRFPNYELIIEGHTDVRGTESYNMVLGVRRAKAVKEYLANLGISRKRLDVVSFGNTLVLCEVDDEHQCHQFNRRADLLLE</sequence>
<gene>
    <name evidence="7" type="ORF">PP769_13690</name>
</gene>
<protein>
    <submittedName>
        <fullName evidence="7">OmpA family protein</fullName>
    </submittedName>
</protein>
<dbReference type="Pfam" id="PF00691">
    <property type="entry name" value="OmpA"/>
    <property type="match status" value="1"/>
</dbReference>
<evidence type="ECO:0000256" key="3">
    <source>
        <dbReference type="ARBA" id="ARBA00023237"/>
    </source>
</evidence>
<evidence type="ECO:0000313" key="8">
    <source>
        <dbReference type="Proteomes" id="UP001302719"/>
    </source>
</evidence>
<feature type="region of interest" description="Disordered" evidence="5">
    <location>
        <begin position="27"/>
        <end position="70"/>
    </location>
</feature>
<feature type="compositionally biased region" description="Polar residues" evidence="5">
    <location>
        <begin position="38"/>
        <end position="55"/>
    </location>
</feature>
<comment type="subcellular location">
    <subcellularLocation>
        <location evidence="1">Cell outer membrane</location>
    </subcellularLocation>
</comment>
<dbReference type="InterPro" id="IPR036737">
    <property type="entry name" value="OmpA-like_sf"/>
</dbReference>
<dbReference type="InterPro" id="IPR006664">
    <property type="entry name" value="OMP_bac"/>
</dbReference>
<evidence type="ECO:0000256" key="2">
    <source>
        <dbReference type="ARBA" id="ARBA00023136"/>
    </source>
</evidence>
<dbReference type="KEGG" id="nall:PP769_13690"/>
<evidence type="ECO:0000256" key="4">
    <source>
        <dbReference type="PROSITE-ProRule" id="PRU00473"/>
    </source>
</evidence>
<keyword evidence="2 4" id="KW-0472">Membrane</keyword>
<dbReference type="CDD" id="cd07185">
    <property type="entry name" value="OmpA_C-like"/>
    <property type="match status" value="1"/>
</dbReference>
<evidence type="ECO:0000259" key="6">
    <source>
        <dbReference type="PROSITE" id="PS51123"/>
    </source>
</evidence>
<dbReference type="SUPFAM" id="SSF103088">
    <property type="entry name" value="OmpA-like"/>
    <property type="match status" value="1"/>
</dbReference>
<organism evidence="7 8">
    <name type="scientific">Candidatus Nitrospira allomarina</name>
    <dbReference type="NCBI Taxonomy" id="3020900"/>
    <lineage>
        <taxon>Bacteria</taxon>
        <taxon>Pseudomonadati</taxon>
        <taxon>Nitrospirota</taxon>
        <taxon>Nitrospiria</taxon>
        <taxon>Nitrospirales</taxon>
        <taxon>Nitrospiraceae</taxon>
        <taxon>Nitrospira</taxon>
    </lineage>
</organism>
<evidence type="ECO:0000256" key="5">
    <source>
        <dbReference type="SAM" id="MobiDB-lite"/>
    </source>
</evidence>
<dbReference type="Proteomes" id="UP001302719">
    <property type="component" value="Chromosome"/>
</dbReference>
<dbReference type="InterPro" id="IPR006665">
    <property type="entry name" value="OmpA-like"/>
</dbReference>